<proteinExistence type="predicted"/>
<protein>
    <submittedName>
        <fullName evidence="1">Uncharacterized protein</fullName>
    </submittedName>
</protein>
<sequence>MVTEDNSKLRNVKNYEANVEKKSVSTSGIKEPCCFNSVKFYHVTENLFLDVMLDYLEGVCTYTLHTLVKTLINEKKYNITLHKLNLFIDDFNYGDSAKPPKLTASRLQQYNTLKMLASKFLSTQKTTEFTVCGISSSLSESENDQVVGTVLTCIGSQRFLSDITRVKQLKPKDVSSEF</sequence>
<dbReference type="Proteomes" id="UP001627154">
    <property type="component" value="Unassembled WGS sequence"/>
</dbReference>
<evidence type="ECO:0000313" key="2">
    <source>
        <dbReference type="Proteomes" id="UP001627154"/>
    </source>
</evidence>
<dbReference type="AlphaFoldDB" id="A0ABD2W9Q9"/>
<keyword evidence="2" id="KW-1185">Reference proteome</keyword>
<accession>A0ABD2W9Q9</accession>
<reference evidence="1 2" key="1">
    <citation type="journal article" date="2024" name="bioRxiv">
        <title>A reference genome for Trichogramma kaykai: A tiny desert-dwelling parasitoid wasp with competing sex-ratio distorters.</title>
        <authorList>
            <person name="Culotta J."/>
            <person name="Lindsey A.R."/>
        </authorList>
    </citation>
    <scope>NUCLEOTIDE SEQUENCE [LARGE SCALE GENOMIC DNA]</scope>
    <source>
        <strain evidence="1 2">KSX58</strain>
    </source>
</reference>
<gene>
    <name evidence="1" type="ORF">TKK_015175</name>
</gene>
<name>A0ABD2W9Q9_9HYME</name>
<dbReference type="EMBL" id="JBJJXI010000122">
    <property type="protein sequence ID" value="KAL3389812.1"/>
    <property type="molecule type" value="Genomic_DNA"/>
</dbReference>
<organism evidence="1 2">
    <name type="scientific">Trichogramma kaykai</name>
    <dbReference type="NCBI Taxonomy" id="54128"/>
    <lineage>
        <taxon>Eukaryota</taxon>
        <taxon>Metazoa</taxon>
        <taxon>Ecdysozoa</taxon>
        <taxon>Arthropoda</taxon>
        <taxon>Hexapoda</taxon>
        <taxon>Insecta</taxon>
        <taxon>Pterygota</taxon>
        <taxon>Neoptera</taxon>
        <taxon>Endopterygota</taxon>
        <taxon>Hymenoptera</taxon>
        <taxon>Apocrita</taxon>
        <taxon>Proctotrupomorpha</taxon>
        <taxon>Chalcidoidea</taxon>
        <taxon>Trichogrammatidae</taxon>
        <taxon>Trichogramma</taxon>
    </lineage>
</organism>
<evidence type="ECO:0000313" key="1">
    <source>
        <dbReference type="EMBL" id="KAL3389812.1"/>
    </source>
</evidence>
<comment type="caution">
    <text evidence="1">The sequence shown here is derived from an EMBL/GenBank/DDBJ whole genome shotgun (WGS) entry which is preliminary data.</text>
</comment>